<feature type="signal peptide" evidence="2">
    <location>
        <begin position="1"/>
        <end position="20"/>
    </location>
</feature>
<keyword evidence="4" id="KW-1185">Reference proteome</keyword>
<sequence>MRTIILSFALLLVAPSASYATECSEAMAAAAAVQLASCATLVGFTVEAPLTATQTTQICATCTSLADATKRKAFGDCTVADAKTSTTVILQTKFDALFVCPSTSSPSSSGSGSAEIETPLPATKTPIPTPTPTPIVSSLSGSGSAMPPVPTIIETLSPGSDDKSQSSSGSLSPNSNSSSSSRGDGGTSSGSGSRNGTTPINSSVTATTTQEIPNHDAG</sequence>
<dbReference type="InParanoid" id="K3WNB0"/>
<dbReference type="AlphaFoldDB" id="K3WNB0"/>
<organism evidence="3 4">
    <name type="scientific">Globisporangium ultimum (strain ATCC 200006 / CBS 805.95 / DAOM BR144)</name>
    <name type="common">Pythium ultimum</name>
    <dbReference type="NCBI Taxonomy" id="431595"/>
    <lineage>
        <taxon>Eukaryota</taxon>
        <taxon>Sar</taxon>
        <taxon>Stramenopiles</taxon>
        <taxon>Oomycota</taxon>
        <taxon>Peronosporomycetes</taxon>
        <taxon>Pythiales</taxon>
        <taxon>Pythiaceae</taxon>
        <taxon>Globisporangium</taxon>
    </lineage>
</organism>
<protein>
    <recommendedName>
        <fullName evidence="5">Elicitin-like protein</fullName>
    </recommendedName>
</protein>
<accession>K3WNB0</accession>
<keyword evidence="2" id="KW-0732">Signal</keyword>
<dbReference type="EnsemblProtists" id="PYU1_T006452">
    <property type="protein sequence ID" value="PYU1_T006452"/>
    <property type="gene ID" value="PYU1_G006440"/>
</dbReference>
<evidence type="ECO:0000313" key="3">
    <source>
        <dbReference type="EnsemblProtists" id="PYU1_T006452"/>
    </source>
</evidence>
<reference evidence="3" key="3">
    <citation type="submission" date="2015-02" db="UniProtKB">
        <authorList>
            <consortium name="EnsemblProtists"/>
        </authorList>
    </citation>
    <scope>IDENTIFICATION</scope>
    <source>
        <strain evidence="3">DAOM BR144</strain>
    </source>
</reference>
<dbReference type="EMBL" id="GL376604">
    <property type="status" value="NOT_ANNOTATED_CDS"/>
    <property type="molecule type" value="Genomic_DNA"/>
</dbReference>
<dbReference type="VEuPathDB" id="FungiDB:PYU1_G006440"/>
<feature type="compositionally biased region" description="Low complexity" evidence="1">
    <location>
        <begin position="190"/>
        <end position="199"/>
    </location>
</feature>
<name>K3WNB0_GLOUD</name>
<feature type="region of interest" description="Disordered" evidence="1">
    <location>
        <begin position="103"/>
        <end position="218"/>
    </location>
</feature>
<feature type="chain" id="PRO_5003867946" description="Elicitin-like protein" evidence="2">
    <location>
        <begin position="21"/>
        <end position="218"/>
    </location>
</feature>
<feature type="compositionally biased region" description="Low complexity" evidence="1">
    <location>
        <begin position="103"/>
        <end position="126"/>
    </location>
</feature>
<reference evidence="4" key="1">
    <citation type="journal article" date="2010" name="Genome Biol.">
        <title>Genome sequence of the necrotrophic plant pathogen Pythium ultimum reveals original pathogenicity mechanisms and effector repertoire.</title>
        <authorList>
            <person name="Levesque C.A."/>
            <person name="Brouwer H."/>
            <person name="Cano L."/>
            <person name="Hamilton J.P."/>
            <person name="Holt C."/>
            <person name="Huitema E."/>
            <person name="Raffaele S."/>
            <person name="Robideau G.P."/>
            <person name="Thines M."/>
            <person name="Win J."/>
            <person name="Zerillo M.M."/>
            <person name="Beakes G.W."/>
            <person name="Boore J.L."/>
            <person name="Busam D."/>
            <person name="Dumas B."/>
            <person name="Ferriera S."/>
            <person name="Fuerstenberg S.I."/>
            <person name="Gachon C.M."/>
            <person name="Gaulin E."/>
            <person name="Govers F."/>
            <person name="Grenville-Briggs L."/>
            <person name="Horner N."/>
            <person name="Hostetler J."/>
            <person name="Jiang R.H."/>
            <person name="Johnson J."/>
            <person name="Krajaejun T."/>
            <person name="Lin H."/>
            <person name="Meijer H.J."/>
            <person name="Moore B."/>
            <person name="Morris P."/>
            <person name="Phuntmart V."/>
            <person name="Puiu D."/>
            <person name="Shetty J."/>
            <person name="Stajich J.E."/>
            <person name="Tripathy S."/>
            <person name="Wawra S."/>
            <person name="van West P."/>
            <person name="Whitty B.R."/>
            <person name="Coutinho P.M."/>
            <person name="Henrissat B."/>
            <person name="Martin F."/>
            <person name="Thomas P.D."/>
            <person name="Tyler B.M."/>
            <person name="De Vries R.P."/>
            <person name="Kamoun S."/>
            <person name="Yandell M."/>
            <person name="Tisserat N."/>
            <person name="Buell C.R."/>
        </authorList>
    </citation>
    <scope>NUCLEOTIDE SEQUENCE</scope>
    <source>
        <strain evidence="4">DAOM:BR144</strain>
    </source>
</reference>
<dbReference type="eggNOG" id="ENOG502T406">
    <property type="taxonomic scope" value="Eukaryota"/>
</dbReference>
<feature type="compositionally biased region" description="Polar residues" evidence="1">
    <location>
        <begin position="200"/>
        <end position="212"/>
    </location>
</feature>
<dbReference type="Proteomes" id="UP000019132">
    <property type="component" value="Unassembled WGS sequence"/>
</dbReference>
<evidence type="ECO:0000256" key="1">
    <source>
        <dbReference type="SAM" id="MobiDB-lite"/>
    </source>
</evidence>
<dbReference type="HOGENOM" id="CLU_1269149_0_0_1"/>
<reference evidence="4" key="2">
    <citation type="submission" date="2010-04" db="EMBL/GenBank/DDBJ databases">
        <authorList>
            <person name="Buell R."/>
            <person name="Hamilton J."/>
            <person name="Hostetler J."/>
        </authorList>
    </citation>
    <scope>NUCLEOTIDE SEQUENCE [LARGE SCALE GENOMIC DNA]</scope>
    <source>
        <strain evidence="4">DAOM:BR144</strain>
    </source>
</reference>
<feature type="compositionally biased region" description="Low complexity" evidence="1">
    <location>
        <begin position="165"/>
        <end position="182"/>
    </location>
</feature>
<evidence type="ECO:0008006" key="5">
    <source>
        <dbReference type="Google" id="ProtNLM"/>
    </source>
</evidence>
<evidence type="ECO:0000256" key="2">
    <source>
        <dbReference type="SAM" id="SignalP"/>
    </source>
</evidence>
<proteinExistence type="predicted"/>
<evidence type="ECO:0000313" key="4">
    <source>
        <dbReference type="Proteomes" id="UP000019132"/>
    </source>
</evidence>